<proteinExistence type="predicted"/>
<keyword evidence="3" id="KW-1185">Reference proteome</keyword>
<evidence type="ECO:0000313" key="3">
    <source>
        <dbReference type="Proteomes" id="UP001596114"/>
    </source>
</evidence>
<name>A0ABW0QMV4_9GAMM</name>
<keyword evidence="1" id="KW-1133">Transmembrane helix</keyword>
<feature type="transmembrane region" description="Helical" evidence="1">
    <location>
        <begin position="68"/>
        <end position="87"/>
    </location>
</feature>
<keyword evidence="1" id="KW-0472">Membrane</keyword>
<sequence>MVTLQNAFFGRIANREAAIDFAKWAALGFFLAAAFVAFFAFLAWPRLLFVAVTYAICGYFTRYKFSRLAVVDGVSLSVLCFLVPFVFPESRSGMLFALVIWFGVRGIEATFKLHGRFSLQSSSQNT</sequence>
<evidence type="ECO:0000256" key="1">
    <source>
        <dbReference type="SAM" id="Phobius"/>
    </source>
</evidence>
<gene>
    <name evidence="2" type="ORF">ACFPPA_09170</name>
</gene>
<dbReference type="Proteomes" id="UP001596114">
    <property type="component" value="Unassembled WGS sequence"/>
</dbReference>
<protein>
    <submittedName>
        <fullName evidence="2">Uncharacterized protein</fullName>
    </submittedName>
</protein>
<keyword evidence="1" id="KW-0812">Transmembrane</keyword>
<evidence type="ECO:0000313" key="2">
    <source>
        <dbReference type="EMBL" id="MFC5525911.1"/>
    </source>
</evidence>
<accession>A0ABW0QMV4</accession>
<feature type="transmembrane region" description="Helical" evidence="1">
    <location>
        <begin position="21"/>
        <end position="38"/>
    </location>
</feature>
<comment type="caution">
    <text evidence="2">The sequence shown here is derived from an EMBL/GenBank/DDBJ whole genome shotgun (WGS) entry which is preliminary data.</text>
</comment>
<organism evidence="2 3">
    <name type="scientific">Rhodanobacter ginsengisoli</name>
    <dbReference type="NCBI Taxonomy" id="418646"/>
    <lineage>
        <taxon>Bacteria</taxon>
        <taxon>Pseudomonadati</taxon>
        <taxon>Pseudomonadota</taxon>
        <taxon>Gammaproteobacteria</taxon>
        <taxon>Lysobacterales</taxon>
        <taxon>Rhodanobacteraceae</taxon>
        <taxon>Rhodanobacter</taxon>
    </lineage>
</organism>
<dbReference type="RefSeq" id="WP_377319407.1">
    <property type="nucleotide sequence ID" value="NZ_JBHSNF010000001.1"/>
</dbReference>
<reference evidence="3" key="1">
    <citation type="journal article" date="2019" name="Int. J. Syst. Evol. Microbiol.">
        <title>The Global Catalogue of Microorganisms (GCM) 10K type strain sequencing project: providing services to taxonomists for standard genome sequencing and annotation.</title>
        <authorList>
            <consortium name="The Broad Institute Genomics Platform"/>
            <consortium name="The Broad Institute Genome Sequencing Center for Infectious Disease"/>
            <person name="Wu L."/>
            <person name="Ma J."/>
        </authorList>
    </citation>
    <scope>NUCLEOTIDE SEQUENCE [LARGE SCALE GENOMIC DNA]</scope>
    <source>
        <strain evidence="3">CGMCC 1.16619</strain>
    </source>
</reference>
<dbReference type="EMBL" id="JBHSNF010000001">
    <property type="protein sequence ID" value="MFC5525911.1"/>
    <property type="molecule type" value="Genomic_DNA"/>
</dbReference>